<evidence type="ECO:0000313" key="1">
    <source>
        <dbReference type="EMBL" id="TBU20389.1"/>
    </source>
</evidence>
<evidence type="ECO:0000313" key="2">
    <source>
        <dbReference type="Proteomes" id="UP000292282"/>
    </source>
</evidence>
<accession>A0A4Q9M157</accession>
<dbReference type="Proteomes" id="UP000292282">
    <property type="component" value="Unassembled WGS sequence"/>
</dbReference>
<comment type="caution">
    <text evidence="1">The sequence shown here is derived from an EMBL/GenBank/DDBJ whole genome shotgun (WGS) entry which is preliminary data.</text>
</comment>
<proteinExistence type="predicted"/>
<protein>
    <submittedName>
        <fullName evidence="1">Uncharacterized protein</fullName>
    </submittedName>
</protein>
<name>A0A4Q9M157_9MICR</name>
<sequence>MGCRFKFLKKKLRCMKVRKQFQKYAIFELVESEHLVNSEEIINKNKSATNDMCCEDFSTLHEGIIEDTKSNQTRSSFEEVQSKLISRVEKYSDFSKFDDVVPGVLVKNKKHLRPACKERLYLYRTELGRELHSLEQRSEHMLNSKDKNTNKMHFSPIKNLLKAKYRLKEELLSVCDSSRWLKKEKIWPSLSTDGIYQHYNKSVPKNSVEAISFDRLRRLDSRRNVEEREKHVEPTPFTTANYQARWLEPKISINEEFMIEENIEKCENCSEFITNIDHMEEIKVGPCEEELGRISKRLIKKMCYQKNMLSLLMTLNETVNTKKIINIK</sequence>
<dbReference type="AlphaFoldDB" id="A0A4Q9M157"/>
<organism evidence="1 2">
    <name type="scientific">Hamiltosporidium tvaerminnensis</name>
    <dbReference type="NCBI Taxonomy" id="1176355"/>
    <lineage>
        <taxon>Eukaryota</taxon>
        <taxon>Fungi</taxon>
        <taxon>Fungi incertae sedis</taxon>
        <taxon>Microsporidia</taxon>
        <taxon>Dubosqiidae</taxon>
        <taxon>Hamiltosporidium</taxon>
    </lineage>
</organism>
<dbReference type="EMBL" id="PITK01000078">
    <property type="protein sequence ID" value="TBU20389.1"/>
    <property type="molecule type" value="Genomic_DNA"/>
</dbReference>
<keyword evidence="2" id="KW-1185">Reference proteome</keyword>
<dbReference type="VEuPathDB" id="MicrosporidiaDB:CWI38_0078p0050"/>
<gene>
    <name evidence="1" type="ORF">CWI38_0078p0050</name>
</gene>
<reference evidence="1 2" key="1">
    <citation type="submission" date="2017-12" db="EMBL/GenBank/DDBJ databases">
        <authorList>
            <person name="Pombert J.-F."/>
            <person name="Haag K.L."/>
            <person name="Ebert D."/>
        </authorList>
    </citation>
    <scope>NUCLEOTIDE SEQUENCE [LARGE SCALE GENOMIC DNA]</scope>
    <source>
        <strain evidence="1">IL-G-3</strain>
    </source>
</reference>